<evidence type="ECO:0008006" key="4">
    <source>
        <dbReference type="Google" id="ProtNLM"/>
    </source>
</evidence>
<dbReference type="InterPro" id="IPR012341">
    <property type="entry name" value="6hp_glycosidase-like_sf"/>
</dbReference>
<gene>
    <name evidence="2" type="ORF">AAE3_LOCUS4512</name>
</gene>
<dbReference type="GO" id="GO:0003824">
    <property type="term" value="F:catalytic activity"/>
    <property type="evidence" value="ECO:0007669"/>
    <property type="project" value="UniProtKB-ARBA"/>
</dbReference>
<keyword evidence="1" id="KW-0732">Signal</keyword>
<feature type="signal peptide" evidence="1">
    <location>
        <begin position="1"/>
        <end position="19"/>
    </location>
</feature>
<dbReference type="Proteomes" id="UP000467700">
    <property type="component" value="Unassembled WGS sequence"/>
</dbReference>
<evidence type="ECO:0000313" key="3">
    <source>
        <dbReference type="Proteomes" id="UP000467700"/>
    </source>
</evidence>
<dbReference type="Gene3D" id="1.50.10.10">
    <property type="match status" value="1"/>
</dbReference>
<dbReference type="SUPFAM" id="SSF48208">
    <property type="entry name" value="Six-hairpin glycosidases"/>
    <property type="match status" value="1"/>
</dbReference>
<comment type="caution">
    <text evidence="2">The sequence shown here is derived from an EMBL/GenBank/DDBJ whole genome shotgun (WGS) entry which is preliminary data.</text>
</comment>
<feature type="chain" id="PRO_5035915808" description="Six-hairpin glycosidase-like protein" evidence="1">
    <location>
        <begin position="20"/>
        <end position="757"/>
    </location>
</feature>
<evidence type="ECO:0000313" key="2">
    <source>
        <dbReference type="EMBL" id="CAA7261884.1"/>
    </source>
</evidence>
<dbReference type="AlphaFoldDB" id="A0A8S0W4C3"/>
<dbReference type="InterPro" id="IPR008928">
    <property type="entry name" value="6-hairpin_glycosidase_sf"/>
</dbReference>
<dbReference type="EMBL" id="CACVBS010000035">
    <property type="protein sequence ID" value="CAA7261884.1"/>
    <property type="molecule type" value="Genomic_DNA"/>
</dbReference>
<sequence>MLHILVFVLLLSLSVVSDALIDRHALVTHFNPIRTASSPITPMQVGNGNFAFGADITGLQTFLPYGILTSWGWKNDSFPPGKTQADIDNYKGTSWDNHGRPVQYDFGGDPAVQQWLISNPNRVNLGRVGLVFLDPEGGGARNVTEHDLQEKRQTLDLWTGKITSRFTFEGSEVVVTTVSSQSASSIGITLSSPLLPQGKLGLFVDFPWNDGSAKFSAPFVGRLDVPEQHTTTFDLSSADGRGNVQARIAHTLDSSTFHTSIAGSPFTITRNSPSAHRYTLLRQNPASQFQAVVNFSPSPLPATTRLPSVSSLTSQSDKTWIDYWQKSGFVDVMAGSTDERAEELQRRIVLSRYLVRVNSAGDGPPQESGLVNNGWKVPYGYVPSTRIAKKKKSHQTPNVLPIEMYFWHLAHFALWSNPSILSSSYNTYASFLPSSLSRAQIQQGFASGARWPKMTDPSGRSTPGEINNLLFWQQPHPIVFALYELRGLPPNSPKELELEVRKKWAPIIRATADFMASFAFYNASTGVYDLGPPVHVVSEDTAPIYTRNPAFELAYWRFGLSNARAWLHSINESVPSLWQEVEENLAPLPVGKEDGLYAVYEGIEEDFWDMEQYISDHPALVGLVGWLPPTSGVDPTRARLTAEKVWAKWNVSNCWGWDFPMLALNAARSSQPARAVDFLLHPLFPFDDVGMPVGGVRVPTPYFPGSGALLYAVGMMVGGWDGLADDVDDSGKDGYAKAPAFPKEGWKVRAEGILGAI</sequence>
<name>A0A8S0W4C3_CYCAE</name>
<protein>
    <recommendedName>
        <fullName evidence="4">Six-hairpin glycosidase-like protein</fullName>
    </recommendedName>
</protein>
<organism evidence="2 3">
    <name type="scientific">Cyclocybe aegerita</name>
    <name type="common">Black poplar mushroom</name>
    <name type="synonym">Agrocybe aegerita</name>
    <dbReference type="NCBI Taxonomy" id="1973307"/>
    <lineage>
        <taxon>Eukaryota</taxon>
        <taxon>Fungi</taxon>
        <taxon>Dikarya</taxon>
        <taxon>Basidiomycota</taxon>
        <taxon>Agaricomycotina</taxon>
        <taxon>Agaricomycetes</taxon>
        <taxon>Agaricomycetidae</taxon>
        <taxon>Agaricales</taxon>
        <taxon>Agaricineae</taxon>
        <taxon>Bolbitiaceae</taxon>
        <taxon>Cyclocybe</taxon>
    </lineage>
</organism>
<proteinExistence type="predicted"/>
<keyword evidence="3" id="KW-1185">Reference proteome</keyword>
<dbReference type="GO" id="GO:0005975">
    <property type="term" value="P:carbohydrate metabolic process"/>
    <property type="evidence" value="ECO:0007669"/>
    <property type="project" value="InterPro"/>
</dbReference>
<dbReference type="OrthoDB" id="3534988at2759"/>
<evidence type="ECO:0000256" key="1">
    <source>
        <dbReference type="SAM" id="SignalP"/>
    </source>
</evidence>
<reference evidence="2 3" key="1">
    <citation type="submission" date="2020-01" db="EMBL/GenBank/DDBJ databases">
        <authorList>
            <person name="Gupta K D."/>
        </authorList>
    </citation>
    <scope>NUCLEOTIDE SEQUENCE [LARGE SCALE GENOMIC DNA]</scope>
</reference>
<accession>A0A8S0W4C3</accession>